<name>A0A8S2EUE3_9BILA</name>
<dbReference type="EMBL" id="CAJOBA010037793">
    <property type="protein sequence ID" value="CAF4048927.1"/>
    <property type="molecule type" value="Genomic_DNA"/>
</dbReference>
<gene>
    <name evidence="1" type="ORF">OVA965_LOCUS25842</name>
    <name evidence="2" type="ORF">TMI583_LOCUS26574</name>
</gene>
<dbReference type="Gene3D" id="3.90.176.10">
    <property type="entry name" value="Toxin ADP-ribosyltransferase, Chain A, domain 1"/>
    <property type="match status" value="1"/>
</dbReference>
<sequence>MSSENNFPWRPDEGHTLWWEEQDEIYSADTIAATISQASTAVACRVYTNLELLCAHLCHLPPYSQRKQRAWLDHMDINILSETRVDDLSTLLTATAINQLLLLESTTAKISRQEAEFMYALLSRDILIDIKSTEEEIIKYFRQKCGDNEADMNVVDEFEEYYDPINAIFWYTRDTFLYRLLNKALREQDIDTLYLLRYFIKDLHLQIRERYSAQQQQQLAVAAACFMNDNTTTINTNNERIATVYRGQLMSNVEFDRKIRHNINGYFSVSSFLSTTVHENLAREIYAGNRSNSSSDTTAVEQSILFRIDIDLHINKFPYANISAESAFDDVEGEILFTMGSVFRIVSVHLNEDGDYWNVILKLTDEEDKELRILRVLWHILKTCHKRQLYNSHIYIRSLFFCYG</sequence>
<dbReference type="Proteomes" id="UP000677228">
    <property type="component" value="Unassembled WGS sequence"/>
</dbReference>
<reference evidence="1" key="1">
    <citation type="submission" date="2021-02" db="EMBL/GenBank/DDBJ databases">
        <authorList>
            <person name="Nowell W R."/>
        </authorList>
    </citation>
    <scope>NUCLEOTIDE SEQUENCE</scope>
</reference>
<protein>
    <submittedName>
        <fullName evidence="1">Uncharacterized protein</fullName>
    </submittedName>
</protein>
<organism evidence="1 3">
    <name type="scientific">Didymodactylos carnosus</name>
    <dbReference type="NCBI Taxonomy" id="1234261"/>
    <lineage>
        <taxon>Eukaryota</taxon>
        <taxon>Metazoa</taxon>
        <taxon>Spiralia</taxon>
        <taxon>Gnathifera</taxon>
        <taxon>Rotifera</taxon>
        <taxon>Eurotatoria</taxon>
        <taxon>Bdelloidea</taxon>
        <taxon>Philodinida</taxon>
        <taxon>Philodinidae</taxon>
        <taxon>Didymodactylos</taxon>
    </lineage>
</organism>
<evidence type="ECO:0000313" key="2">
    <source>
        <dbReference type="EMBL" id="CAF4048927.1"/>
    </source>
</evidence>
<dbReference type="SUPFAM" id="SSF56399">
    <property type="entry name" value="ADP-ribosylation"/>
    <property type="match status" value="1"/>
</dbReference>
<accession>A0A8S2EUE3</accession>
<dbReference type="EMBL" id="CAJNOK010016244">
    <property type="protein sequence ID" value="CAF1241374.1"/>
    <property type="molecule type" value="Genomic_DNA"/>
</dbReference>
<dbReference type="AlphaFoldDB" id="A0A8S2EUE3"/>
<comment type="caution">
    <text evidence="1">The sequence shown here is derived from an EMBL/GenBank/DDBJ whole genome shotgun (WGS) entry which is preliminary data.</text>
</comment>
<dbReference type="Proteomes" id="UP000682733">
    <property type="component" value="Unassembled WGS sequence"/>
</dbReference>
<evidence type="ECO:0000313" key="3">
    <source>
        <dbReference type="Proteomes" id="UP000677228"/>
    </source>
</evidence>
<feature type="non-terminal residue" evidence="1">
    <location>
        <position position="404"/>
    </location>
</feature>
<proteinExistence type="predicted"/>
<evidence type="ECO:0000313" key="1">
    <source>
        <dbReference type="EMBL" id="CAF1241374.1"/>
    </source>
</evidence>